<proteinExistence type="predicted"/>
<evidence type="ECO:0000313" key="1">
    <source>
        <dbReference type="EMBL" id="MPN01063.1"/>
    </source>
</evidence>
<organism evidence="1">
    <name type="scientific">bioreactor metagenome</name>
    <dbReference type="NCBI Taxonomy" id="1076179"/>
    <lineage>
        <taxon>unclassified sequences</taxon>
        <taxon>metagenomes</taxon>
        <taxon>ecological metagenomes</taxon>
    </lineage>
</organism>
<accession>A0A645EKI2</accession>
<name>A0A645EKI2_9ZZZZ</name>
<reference evidence="1" key="1">
    <citation type="submission" date="2019-08" db="EMBL/GenBank/DDBJ databases">
        <authorList>
            <person name="Kucharzyk K."/>
            <person name="Murdoch R.W."/>
            <person name="Higgins S."/>
            <person name="Loffler F."/>
        </authorList>
    </citation>
    <scope>NUCLEOTIDE SEQUENCE</scope>
</reference>
<gene>
    <name evidence="1" type="ORF">SDC9_148263</name>
</gene>
<comment type="caution">
    <text evidence="1">The sequence shown here is derived from an EMBL/GenBank/DDBJ whole genome shotgun (WGS) entry which is preliminary data.</text>
</comment>
<dbReference type="EMBL" id="VSSQ01047083">
    <property type="protein sequence ID" value="MPN01063.1"/>
    <property type="molecule type" value="Genomic_DNA"/>
</dbReference>
<sequence>MDIVALDQILHFNYLAVLFIIVIRGGHQLDVVVSECIDVIGDTFPDRPVEKPVLTGKGRNGCGNVQLLSLQGCGDGIRTVPMLGGYLHNALSCRLTYSGFAAQRTVYASKGYPGKLCNVLDCNSLVHYFPAN</sequence>
<protein>
    <submittedName>
        <fullName evidence="1">Uncharacterized protein</fullName>
    </submittedName>
</protein>
<dbReference type="AlphaFoldDB" id="A0A645EKI2"/>